<dbReference type="Proteomes" id="UP001345691">
    <property type="component" value="Unassembled WGS sequence"/>
</dbReference>
<sequence length="181" mass="19263">MDKQAFLDLIEADRSQHIALLQKFIQAPSPNPPGDTADAASVLSDYLAQQGVPVEVIAPQGPSKPNLVSEFVCGSTPSLAATTTRSNGPPQQGTRIIMNGHIDVFPVDTSQSDKWAHGGPWSGHNDGTYVFGRGGVDMKAGTLASTIAYSYLYRQRERLSKRGSVALTLVSDEETGGKYGS</sequence>
<dbReference type="PANTHER" id="PTHR43808">
    <property type="entry name" value="ACETYLORNITHINE DEACETYLASE"/>
    <property type="match status" value="1"/>
</dbReference>
<evidence type="ECO:0000313" key="2">
    <source>
        <dbReference type="EMBL" id="KAK5067044.1"/>
    </source>
</evidence>
<dbReference type="Pfam" id="PF01546">
    <property type="entry name" value="Peptidase_M20"/>
    <property type="match status" value="1"/>
</dbReference>
<protein>
    <recommendedName>
        <fullName evidence="4">Peptidase M20 dimerisation domain-containing protein</fullName>
    </recommendedName>
</protein>
<keyword evidence="3" id="KW-1185">Reference proteome</keyword>
<name>A0ABR0JM36_9EURO</name>
<comment type="similarity">
    <text evidence="1">Belongs to the peptidase M20A family.</text>
</comment>
<comment type="caution">
    <text evidence="2">The sequence shown here is derived from an EMBL/GenBank/DDBJ whole genome shotgun (WGS) entry which is preliminary data.</text>
</comment>
<proteinExistence type="inferred from homology"/>
<dbReference type="Gene3D" id="3.40.630.10">
    <property type="entry name" value="Zn peptidases"/>
    <property type="match status" value="1"/>
</dbReference>
<dbReference type="SUPFAM" id="SSF53187">
    <property type="entry name" value="Zn-dependent exopeptidases"/>
    <property type="match status" value="1"/>
</dbReference>
<dbReference type="InterPro" id="IPR002933">
    <property type="entry name" value="Peptidase_M20"/>
</dbReference>
<gene>
    <name evidence="2" type="ORF">LTR69_002392</name>
</gene>
<dbReference type="PANTHER" id="PTHR43808:SF32">
    <property type="entry name" value="ARGE_DAPE-RELATED DEACYLASE"/>
    <property type="match status" value="1"/>
</dbReference>
<organism evidence="2 3">
    <name type="scientific">Exophiala sideris</name>
    <dbReference type="NCBI Taxonomy" id="1016849"/>
    <lineage>
        <taxon>Eukaryota</taxon>
        <taxon>Fungi</taxon>
        <taxon>Dikarya</taxon>
        <taxon>Ascomycota</taxon>
        <taxon>Pezizomycotina</taxon>
        <taxon>Eurotiomycetes</taxon>
        <taxon>Chaetothyriomycetidae</taxon>
        <taxon>Chaetothyriales</taxon>
        <taxon>Herpotrichiellaceae</taxon>
        <taxon>Exophiala</taxon>
    </lineage>
</organism>
<dbReference type="EMBL" id="JAVRRF010000003">
    <property type="protein sequence ID" value="KAK5067044.1"/>
    <property type="molecule type" value="Genomic_DNA"/>
</dbReference>
<evidence type="ECO:0008006" key="4">
    <source>
        <dbReference type="Google" id="ProtNLM"/>
    </source>
</evidence>
<evidence type="ECO:0000256" key="1">
    <source>
        <dbReference type="ARBA" id="ARBA00006247"/>
    </source>
</evidence>
<reference evidence="2 3" key="1">
    <citation type="submission" date="2023-08" db="EMBL/GenBank/DDBJ databases">
        <title>Black Yeasts Isolated from many extreme environments.</title>
        <authorList>
            <person name="Coleine C."/>
            <person name="Stajich J.E."/>
            <person name="Selbmann L."/>
        </authorList>
    </citation>
    <scope>NUCLEOTIDE SEQUENCE [LARGE SCALE GENOMIC DNA]</scope>
    <source>
        <strain evidence="2 3">CCFEE 6328</strain>
    </source>
</reference>
<accession>A0ABR0JM36</accession>
<dbReference type="InterPro" id="IPR050072">
    <property type="entry name" value="Peptidase_M20A"/>
</dbReference>
<evidence type="ECO:0000313" key="3">
    <source>
        <dbReference type="Proteomes" id="UP001345691"/>
    </source>
</evidence>